<proteinExistence type="predicted"/>
<dbReference type="OrthoDB" id="7351203at2"/>
<evidence type="ECO:0000313" key="2">
    <source>
        <dbReference type="EMBL" id="PWW01720.1"/>
    </source>
</evidence>
<evidence type="ECO:0000259" key="1">
    <source>
        <dbReference type="Pfam" id="PF13302"/>
    </source>
</evidence>
<feature type="domain" description="N-acetyltransferase" evidence="1">
    <location>
        <begin position="19"/>
        <end position="155"/>
    </location>
</feature>
<dbReference type="SUPFAM" id="SSF55729">
    <property type="entry name" value="Acyl-CoA N-acyltransferases (Nat)"/>
    <property type="match status" value="1"/>
</dbReference>
<dbReference type="RefSeq" id="WP_110031494.1">
    <property type="nucleotide sequence ID" value="NZ_QGTR01000002.1"/>
</dbReference>
<gene>
    <name evidence="2" type="ORF">DFR52_102384</name>
</gene>
<keyword evidence="2" id="KW-0808">Transferase</keyword>
<dbReference type="EMBL" id="QGTR01000002">
    <property type="protein sequence ID" value="PWW01720.1"/>
    <property type="molecule type" value="Genomic_DNA"/>
</dbReference>
<dbReference type="Pfam" id="PF13302">
    <property type="entry name" value="Acetyltransf_3"/>
    <property type="match status" value="1"/>
</dbReference>
<evidence type="ECO:0000313" key="3">
    <source>
        <dbReference type="Proteomes" id="UP000246352"/>
    </source>
</evidence>
<dbReference type="GO" id="GO:0016747">
    <property type="term" value="F:acyltransferase activity, transferring groups other than amino-acyl groups"/>
    <property type="evidence" value="ECO:0007669"/>
    <property type="project" value="InterPro"/>
</dbReference>
<protein>
    <submittedName>
        <fullName evidence="2">RimJ/RimL family protein N-acetyltransferase</fullName>
    </submittedName>
</protein>
<dbReference type="Gene3D" id="3.40.630.30">
    <property type="match status" value="1"/>
</dbReference>
<dbReference type="InterPro" id="IPR000182">
    <property type="entry name" value="GNAT_dom"/>
</dbReference>
<dbReference type="InterPro" id="IPR051531">
    <property type="entry name" value="N-acetyltransferase"/>
</dbReference>
<name>A0A317PQ58_9HYPH</name>
<dbReference type="AlphaFoldDB" id="A0A317PQ58"/>
<comment type="caution">
    <text evidence="2">The sequence shown here is derived from an EMBL/GenBank/DDBJ whole genome shotgun (WGS) entry which is preliminary data.</text>
</comment>
<dbReference type="Proteomes" id="UP000246352">
    <property type="component" value="Unassembled WGS sequence"/>
</dbReference>
<dbReference type="PANTHER" id="PTHR43792">
    <property type="entry name" value="GNAT FAMILY, PUTATIVE (AFU_ORTHOLOGUE AFUA_3G00765)-RELATED-RELATED"/>
    <property type="match status" value="1"/>
</dbReference>
<dbReference type="PANTHER" id="PTHR43792:SF1">
    <property type="entry name" value="N-ACETYLTRANSFERASE DOMAIN-CONTAINING PROTEIN"/>
    <property type="match status" value="1"/>
</dbReference>
<organism evidence="2 3">
    <name type="scientific">Hoeflea marina</name>
    <dbReference type="NCBI Taxonomy" id="274592"/>
    <lineage>
        <taxon>Bacteria</taxon>
        <taxon>Pseudomonadati</taxon>
        <taxon>Pseudomonadota</taxon>
        <taxon>Alphaproteobacteria</taxon>
        <taxon>Hyphomicrobiales</taxon>
        <taxon>Rhizobiaceae</taxon>
        <taxon>Hoeflea</taxon>
    </lineage>
</organism>
<keyword evidence="3" id="KW-1185">Reference proteome</keyword>
<accession>A0A317PQ58</accession>
<sequence>MKRPAATRVGLGDPLETARFILRPLGYIEAFRLTASWRNDPEVLIALFQSLKPRSLRKWMRSPLLPRPKVRFAYAIIDRESGRSIGVHTVALSGYRSAYFTVAVSDRDWWGKGAVLETRATLINHFIRHAGTERFFGMVHGRNLSSIFNYQRLGFSHVGSWHRHKQDPVSGEIFDVVLFELFREQWQAGPFAEAIDEP</sequence>
<reference evidence="2 3" key="1">
    <citation type="submission" date="2018-05" db="EMBL/GenBank/DDBJ databases">
        <title>Genomic Encyclopedia of Type Strains, Phase IV (KMG-IV): sequencing the most valuable type-strain genomes for metagenomic binning, comparative biology and taxonomic classification.</title>
        <authorList>
            <person name="Goeker M."/>
        </authorList>
    </citation>
    <scope>NUCLEOTIDE SEQUENCE [LARGE SCALE GENOMIC DNA]</scope>
    <source>
        <strain evidence="2 3">DSM 16791</strain>
    </source>
</reference>
<dbReference type="InterPro" id="IPR016181">
    <property type="entry name" value="Acyl_CoA_acyltransferase"/>
</dbReference>